<organism evidence="1 2">
    <name type="scientific">Rosa chinensis</name>
    <name type="common">China rose</name>
    <dbReference type="NCBI Taxonomy" id="74649"/>
    <lineage>
        <taxon>Eukaryota</taxon>
        <taxon>Viridiplantae</taxon>
        <taxon>Streptophyta</taxon>
        <taxon>Embryophyta</taxon>
        <taxon>Tracheophyta</taxon>
        <taxon>Spermatophyta</taxon>
        <taxon>Magnoliopsida</taxon>
        <taxon>eudicotyledons</taxon>
        <taxon>Gunneridae</taxon>
        <taxon>Pentapetalae</taxon>
        <taxon>rosids</taxon>
        <taxon>fabids</taxon>
        <taxon>Rosales</taxon>
        <taxon>Rosaceae</taxon>
        <taxon>Rosoideae</taxon>
        <taxon>Rosoideae incertae sedis</taxon>
        <taxon>Rosa</taxon>
    </lineage>
</organism>
<protein>
    <submittedName>
        <fullName evidence="1">Uncharacterized protein</fullName>
    </submittedName>
</protein>
<evidence type="ECO:0000313" key="1">
    <source>
        <dbReference type="EMBL" id="PRQ42284.1"/>
    </source>
</evidence>
<reference evidence="1 2" key="1">
    <citation type="journal article" date="2018" name="Nat. Genet.">
        <title>The Rosa genome provides new insights in the design of modern roses.</title>
        <authorList>
            <person name="Bendahmane M."/>
        </authorList>
    </citation>
    <scope>NUCLEOTIDE SEQUENCE [LARGE SCALE GENOMIC DNA]</scope>
    <source>
        <strain evidence="2">cv. Old Blush</strain>
    </source>
</reference>
<gene>
    <name evidence="1" type="ORF">RchiOBHm_Chr3g0455951</name>
</gene>
<dbReference type="Proteomes" id="UP000238479">
    <property type="component" value="Chromosome 3"/>
</dbReference>
<name>A0A2P6R770_ROSCH</name>
<accession>A0A2P6R770</accession>
<dbReference type="AlphaFoldDB" id="A0A2P6R770"/>
<dbReference type="Gramene" id="PRQ42284">
    <property type="protein sequence ID" value="PRQ42284"/>
    <property type="gene ID" value="RchiOBHm_Chr3g0455951"/>
</dbReference>
<comment type="caution">
    <text evidence="1">The sequence shown here is derived from an EMBL/GenBank/DDBJ whole genome shotgun (WGS) entry which is preliminary data.</text>
</comment>
<evidence type="ECO:0000313" key="2">
    <source>
        <dbReference type="Proteomes" id="UP000238479"/>
    </source>
</evidence>
<sequence length="56" mass="6665">MFHGFVAPFQLLFLLNHSTNYLKRKQVKTDFLKEIAKKSVRDFTLYSSHLCSYHKS</sequence>
<proteinExistence type="predicted"/>
<keyword evidence="2" id="KW-1185">Reference proteome</keyword>
<dbReference type="EMBL" id="PDCK01000041">
    <property type="protein sequence ID" value="PRQ42284.1"/>
    <property type="molecule type" value="Genomic_DNA"/>
</dbReference>